<gene>
    <name evidence="7" type="primary">msrQ</name>
    <name evidence="9" type="ORF">ACFP81_07425</name>
</gene>
<keyword evidence="2 7" id="KW-0813">Transport</keyword>
<keyword evidence="7" id="KW-1003">Cell membrane</keyword>
<evidence type="ECO:0000259" key="8">
    <source>
        <dbReference type="Pfam" id="PF01794"/>
    </source>
</evidence>
<comment type="cofactor">
    <cofactor evidence="7">
        <name>FMN</name>
        <dbReference type="ChEBI" id="CHEBI:58210"/>
    </cofactor>
    <text evidence="7">Binds 1 FMN per subunit.</text>
</comment>
<dbReference type="PANTHER" id="PTHR36964:SF1">
    <property type="entry name" value="PROTEIN-METHIONINE-SULFOXIDE REDUCTASE HEME-BINDING SUBUNIT MSRQ"/>
    <property type="match status" value="1"/>
</dbReference>
<keyword evidence="7" id="KW-0288">FMN</keyword>
<keyword evidence="10" id="KW-1185">Reference proteome</keyword>
<comment type="cofactor">
    <cofactor evidence="7">
        <name>heme b</name>
        <dbReference type="ChEBI" id="CHEBI:60344"/>
    </cofactor>
    <text evidence="7">Binds 1 heme b (iron(II)-protoporphyrin IX) group per subunit.</text>
</comment>
<evidence type="ECO:0000256" key="2">
    <source>
        <dbReference type="ARBA" id="ARBA00022448"/>
    </source>
</evidence>
<dbReference type="InterPro" id="IPR022837">
    <property type="entry name" value="MsrQ-like"/>
</dbReference>
<keyword evidence="4 7" id="KW-1133">Transmembrane helix</keyword>
<feature type="transmembrane region" description="Helical" evidence="7">
    <location>
        <begin position="27"/>
        <end position="45"/>
    </location>
</feature>
<evidence type="ECO:0000313" key="9">
    <source>
        <dbReference type="EMBL" id="MFC6591854.1"/>
    </source>
</evidence>
<keyword evidence="7" id="KW-0249">Electron transport</keyword>
<sequence length="177" mass="19386">MAAGDVAVRRRPPGGQPLERALEQTGVLALLLLVLSLACTPLRVWTGWTWPARVRRALGLLAFGYAALHLLIYALDQGTLAQLPADLLKRPFITAGGLALALLLPLVLTSGRQAVRRLGFQRWQQVHRLVYSAAVLAALHFYWGVKGDKTEPLLYAGALALLLGWRLWRATAPARRA</sequence>
<evidence type="ECO:0000256" key="1">
    <source>
        <dbReference type="ARBA" id="ARBA00004141"/>
    </source>
</evidence>
<feature type="transmembrane region" description="Helical" evidence="7">
    <location>
        <begin position="87"/>
        <end position="108"/>
    </location>
</feature>
<keyword evidence="6 7" id="KW-0472">Membrane</keyword>
<evidence type="ECO:0000256" key="6">
    <source>
        <dbReference type="ARBA" id="ARBA00023136"/>
    </source>
</evidence>
<keyword evidence="7" id="KW-0479">Metal-binding</keyword>
<accession>A0ABW1YCB9</accession>
<evidence type="ECO:0000256" key="5">
    <source>
        <dbReference type="ARBA" id="ARBA00023004"/>
    </source>
</evidence>
<dbReference type="RefSeq" id="WP_380082864.1">
    <property type="nucleotide sequence ID" value="NZ_JBHSWD010000001.1"/>
</dbReference>
<dbReference type="EMBL" id="JBHSWD010000001">
    <property type="protein sequence ID" value="MFC6591854.1"/>
    <property type="molecule type" value="Genomic_DNA"/>
</dbReference>
<evidence type="ECO:0000256" key="3">
    <source>
        <dbReference type="ARBA" id="ARBA00022692"/>
    </source>
</evidence>
<evidence type="ECO:0000313" key="10">
    <source>
        <dbReference type="Proteomes" id="UP001596297"/>
    </source>
</evidence>
<feature type="domain" description="Ferric oxidoreductase" evidence="8">
    <location>
        <begin position="25"/>
        <end position="137"/>
    </location>
</feature>
<proteinExistence type="inferred from homology"/>
<name>A0ABW1YCB9_9DEIO</name>
<comment type="caution">
    <text evidence="7">Lacks conserved residue(s) required for the propagation of feature annotation.</text>
</comment>
<keyword evidence="3 7" id="KW-0812">Transmembrane</keyword>
<comment type="similarity">
    <text evidence="7">Belongs to the MsrQ family.</text>
</comment>
<feature type="transmembrane region" description="Helical" evidence="7">
    <location>
        <begin position="129"/>
        <end position="146"/>
    </location>
</feature>
<evidence type="ECO:0000256" key="4">
    <source>
        <dbReference type="ARBA" id="ARBA00022989"/>
    </source>
</evidence>
<evidence type="ECO:0000256" key="7">
    <source>
        <dbReference type="HAMAP-Rule" id="MF_01207"/>
    </source>
</evidence>
<reference evidence="10" key="1">
    <citation type="journal article" date="2019" name="Int. J. Syst. Evol. Microbiol.">
        <title>The Global Catalogue of Microorganisms (GCM) 10K type strain sequencing project: providing services to taxonomists for standard genome sequencing and annotation.</title>
        <authorList>
            <consortium name="The Broad Institute Genomics Platform"/>
            <consortium name="The Broad Institute Genome Sequencing Center for Infectious Disease"/>
            <person name="Wu L."/>
            <person name="Ma J."/>
        </authorList>
    </citation>
    <scope>NUCLEOTIDE SEQUENCE [LARGE SCALE GENOMIC DNA]</scope>
    <source>
        <strain evidence="10">CGMCC 1.15772</strain>
    </source>
</reference>
<dbReference type="Pfam" id="PF01794">
    <property type="entry name" value="Ferric_reduct"/>
    <property type="match status" value="1"/>
</dbReference>
<comment type="function">
    <text evidence="7">Part of the MsrPQ system that repairs oxidized cell envelope proteins containing methionine sulfoxide residues (Met-O), using respiratory chain electrons. Thus protects these proteins from oxidative-stress damage caused by reactive species of oxygen and chlorine. MsrPQ is essential for the maintenance of envelope integrity under bleach stress, rescuing a wide series of structurally unrelated cell envelope proteins from methionine oxidation. MsrQ provides electrons for reduction to the reductase catalytic subunit MsrP, using the quinone pool of the respiratory chain.</text>
</comment>
<keyword evidence="7" id="KW-0349">Heme</keyword>
<keyword evidence="5 7" id="KW-0408">Iron</keyword>
<feature type="transmembrane region" description="Helical" evidence="7">
    <location>
        <begin position="152"/>
        <end position="168"/>
    </location>
</feature>
<dbReference type="PANTHER" id="PTHR36964">
    <property type="entry name" value="PROTEIN-METHIONINE-SULFOXIDE REDUCTASE HEME-BINDING SUBUNIT MSRQ"/>
    <property type="match status" value="1"/>
</dbReference>
<dbReference type="HAMAP" id="MF_01207">
    <property type="entry name" value="MsrQ"/>
    <property type="match status" value="1"/>
</dbReference>
<feature type="transmembrane region" description="Helical" evidence="7">
    <location>
        <begin position="57"/>
        <end position="75"/>
    </location>
</feature>
<comment type="subcellular location">
    <subcellularLocation>
        <location evidence="7">Cell membrane</location>
        <topology evidence="7">Multi-pass membrane protein</topology>
    </subcellularLocation>
    <subcellularLocation>
        <location evidence="1">Membrane</location>
        <topology evidence="1">Multi-pass membrane protein</topology>
    </subcellularLocation>
</comment>
<comment type="caution">
    <text evidence="9">The sequence shown here is derived from an EMBL/GenBank/DDBJ whole genome shotgun (WGS) entry which is preliminary data.</text>
</comment>
<comment type="subunit">
    <text evidence="7">Heterodimer of a catalytic subunit (MsrP) and a heme-binding subunit (MsrQ).</text>
</comment>
<dbReference type="Proteomes" id="UP001596297">
    <property type="component" value="Unassembled WGS sequence"/>
</dbReference>
<dbReference type="InterPro" id="IPR013130">
    <property type="entry name" value="Fe3_Rdtase_TM_dom"/>
</dbReference>
<protein>
    <recommendedName>
        <fullName evidence="7">Protein-methionine-sulfoxide reductase heme-binding subunit MsrQ</fullName>
    </recommendedName>
    <alternativeName>
        <fullName evidence="7">Flavocytochrome MsrQ</fullName>
    </alternativeName>
</protein>
<organism evidence="9 10">
    <name type="scientific">Deinococcus lacus</name>
    <dbReference type="NCBI Taxonomy" id="392561"/>
    <lineage>
        <taxon>Bacteria</taxon>
        <taxon>Thermotogati</taxon>
        <taxon>Deinococcota</taxon>
        <taxon>Deinococci</taxon>
        <taxon>Deinococcales</taxon>
        <taxon>Deinococcaceae</taxon>
        <taxon>Deinococcus</taxon>
    </lineage>
</organism>
<keyword evidence="7" id="KW-0285">Flavoprotein</keyword>